<comment type="caution">
    <text evidence="4">The sequence shown here is derived from an EMBL/GenBank/DDBJ whole genome shotgun (WGS) entry which is preliminary data.</text>
</comment>
<proteinExistence type="predicted"/>
<sequence length="157" mass="16864">MLLATAALASAGHLSGHHGAGSYGGDYGGGYESQENYEPPQPYEFGYTSQDPEGIHGHMQTSDGKTVRGHYEIQLADGNMRRVEYHADENGFRAKVITNELGTESKSPADAVFESSALTGEQAAQQYGSGPKSSYGGEHHGRHQSGHHGGHTDYNKW</sequence>
<dbReference type="STRING" id="418985.A0A1V9X1L2"/>
<dbReference type="PROSITE" id="PS51155">
    <property type="entry name" value="CHIT_BIND_RR_2"/>
    <property type="match status" value="1"/>
</dbReference>
<dbReference type="InterPro" id="IPR031311">
    <property type="entry name" value="CHIT_BIND_RR_consensus"/>
</dbReference>
<dbReference type="InParanoid" id="A0A1V9X1L2"/>
<dbReference type="GO" id="GO:0031012">
    <property type="term" value="C:extracellular matrix"/>
    <property type="evidence" value="ECO:0007669"/>
    <property type="project" value="TreeGrafter"/>
</dbReference>
<name>A0A1V9X1L2_9ACAR</name>
<evidence type="ECO:0000256" key="1">
    <source>
        <dbReference type="ARBA" id="ARBA00022460"/>
    </source>
</evidence>
<keyword evidence="5" id="KW-1185">Reference proteome</keyword>
<dbReference type="Pfam" id="PF00379">
    <property type="entry name" value="Chitin_bind_4"/>
    <property type="match status" value="1"/>
</dbReference>
<dbReference type="Proteomes" id="UP000192247">
    <property type="component" value="Unassembled WGS sequence"/>
</dbReference>
<dbReference type="EMBL" id="MNPL01029293">
    <property type="protein sequence ID" value="OQR67301.1"/>
    <property type="molecule type" value="Genomic_DNA"/>
</dbReference>
<dbReference type="AlphaFoldDB" id="A0A1V9X1L2"/>
<evidence type="ECO:0000256" key="2">
    <source>
        <dbReference type="PROSITE-ProRule" id="PRU00497"/>
    </source>
</evidence>
<organism evidence="4 5">
    <name type="scientific">Tropilaelaps mercedesae</name>
    <dbReference type="NCBI Taxonomy" id="418985"/>
    <lineage>
        <taxon>Eukaryota</taxon>
        <taxon>Metazoa</taxon>
        <taxon>Ecdysozoa</taxon>
        <taxon>Arthropoda</taxon>
        <taxon>Chelicerata</taxon>
        <taxon>Arachnida</taxon>
        <taxon>Acari</taxon>
        <taxon>Parasitiformes</taxon>
        <taxon>Mesostigmata</taxon>
        <taxon>Gamasina</taxon>
        <taxon>Dermanyssoidea</taxon>
        <taxon>Laelapidae</taxon>
        <taxon>Tropilaelaps</taxon>
    </lineage>
</organism>
<feature type="region of interest" description="Disordered" evidence="3">
    <location>
        <begin position="25"/>
        <end position="67"/>
    </location>
</feature>
<accession>A0A1V9X1L2</accession>
<dbReference type="OrthoDB" id="6381807at2759"/>
<feature type="region of interest" description="Disordered" evidence="3">
    <location>
        <begin position="122"/>
        <end position="157"/>
    </location>
</feature>
<evidence type="ECO:0000256" key="3">
    <source>
        <dbReference type="SAM" id="MobiDB-lite"/>
    </source>
</evidence>
<protein>
    <submittedName>
        <fullName evidence="4">Cuticle protein 10.9-like</fullName>
    </submittedName>
</protein>
<dbReference type="InterPro" id="IPR051217">
    <property type="entry name" value="Insect_Cuticle_Struc_Prot"/>
</dbReference>
<dbReference type="GO" id="GO:0042302">
    <property type="term" value="F:structural constituent of cuticle"/>
    <property type="evidence" value="ECO:0007669"/>
    <property type="project" value="UniProtKB-UniRule"/>
</dbReference>
<gene>
    <name evidence="4" type="ORF">BIW11_02225</name>
</gene>
<dbReference type="PROSITE" id="PS00233">
    <property type="entry name" value="CHIT_BIND_RR_1"/>
    <property type="match status" value="1"/>
</dbReference>
<evidence type="ECO:0000313" key="5">
    <source>
        <dbReference type="Proteomes" id="UP000192247"/>
    </source>
</evidence>
<feature type="compositionally biased region" description="Basic residues" evidence="3">
    <location>
        <begin position="140"/>
        <end position="149"/>
    </location>
</feature>
<dbReference type="PANTHER" id="PTHR12236">
    <property type="entry name" value="STRUCTURAL CONTITUENT OF CUTICLE"/>
    <property type="match status" value="1"/>
</dbReference>
<dbReference type="FunCoup" id="A0A1V9X1L2">
    <property type="interactions" value="62"/>
</dbReference>
<dbReference type="GO" id="GO:0005615">
    <property type="term" value="C:extracellular space"/>
    <property type="evidence" value="ECO:0007669"/>
    <property type="project" value="TreeGrafter"/>
</dbReference>
<keyword evidence="1 2" id="KW-0193">Cuticle</keyword>
<dbReference type="InterPro" id="IPR000618">
    <property type="entry name" value="Insect_cuticle"/>
</dbReference>
<dbReference type="PANTHER" id="PTHR12236:SF79">
    <property type="entry name" value="CUTICULAR PROTEIN 50CB-RELATED"/>
    <property type="match status" value="1"/>
</dbReference>
<reference evidence="4 5" key="1">
    <citation type="journal article" date="2017" name="Gigascience">
        <title>Draft genome of the honey bee ectoparasitic mite, Tropilaelaps mercedesae, is shaped by the parasitic life history.</title>
        <authorList>
            <person name="Dong X."/>
            <person name="Armstrong S.D."/>
            <person name="Xia D."/>
            <person name="Makepeace B.L."/>
            <person name="Darby A.C."/>
            <person name="Kadowaki T."/>
        </authorList>
    </citation>
    <scope>NUCLEOTIDE SEQUENCE [LARGE SCALE GENOMIC DNA]</scope>
    <source>
        <strain evidence="4">Wuxi-XJTLU</strain>
    </source>
</reference>
<evidence type="ECO:0000313" key="4">
    <source>
        <dbReference type="EMBL" id="OQR67301.1"/>
    </source>
</evidence>
<feature type="compositionally biased region" description="Polar residues" evidence="3">
    <location>
        <begin position="122"/>
        <end position="132"/>
    </location>
</feature>